<evidence type="ECO:0000313" key="2">
    <source>
        <dbReference type="EMBL" id="VFB16227.1"/>
    </source>
</evidence>
<accession>A0A8H2QXP9</accession>
<reference evidence="2 3" key="1">
    <citation type="submission" date="2019-02" db="EMBL/GenBank/DDBJ databases">
        <authorList>
            <consortium name="Pathogen Informatics"/>
        </authorList>
    </citation>
    <scope>NUCLEOTIDE SEQUENCE [LARGE SCALE GENOMIC DNA]</scope>
    <source>
        <strain evidence="2 3">3012STDY7089603</strain>
    </source>
</reference>
<sequence>MPYYYFNTSYILYILPGFFLALYAQAKVQNAYKKYGQIFTGSGFTGASLARKILDDHGLGHVSIHRVSGNLSDFYNPSDQTLHLSEGVYSRSSVASLAIAAHECGHAIQDARDYFPLKLRSYLVPAAQFGSNFAFILFFAGLVFSQFLMNLGIALYAIAVLFTLVTLPVEYNASHRAKEILGGLLPMNEMQGVNTMLDAAALTYVASLATALGTLLRLLALSGSRRD</sequence>
<evidence type="ECO:0000313" key="3">
    <source>
        <dbReference type="Proteomes" id="UP000377798"/>
    </source>
</evidence>
<name>A0A8H2QXP9_9FIRM</name>
<dbReference type="AlphaFoldDB" id="A0A8H2QXP9"/>
<organism evidence="2 3">
    <name type="scientific">Urinicoccus massiliensis</name>
    <dbReference type="NCBI Taxonomy" id="1723382"/>
    <lineage>
        <taxon>Bacteria</taxon>
        <taxon>Bacillati</taxon>
        <taxon>Bacillota</taxon>
        <taxon>Tissierellia</taxon>
        <taxon>Tissierellales</taxon>
        <taxon>Peptoniphilaceae</taxon>
        <taxon>Urinicoccus</taxon>
    </lineage>
</organism>
<comment type="caution">
    <text evidence="2">The sequence shown here is derived from an EMBL/GenBank/DDBJ whole genome shotgun (WGS) entry which is preliminary data.</text>
</comment>
<feature type="transmembrane region" description="Helical" evidence="1">
    <location>
        <begin position="195"/>
        <end position="220"/>
    </location>
</feature>
<protein>
    <submittedName>
        <fullName evidence="2">Neutral zinc metallopeptidase</fullName>
    </submittedName>
</protein>
<dbReference type="EMBL" id="CAACYI010000001">
    <property type="protein sequence ID" value="VFB16227.1"/>
    <property type="molecule type" value="Genomic_DNA"/>
</dbReference>
<evidence type="ECO:0000256" key="1">
    <source>
        <dbReference type="SAM" id="Phobius"/>
    </source>
</evidence>
<dbReference type="PANTHER" id="PTHR36434">
    <property type="entry name" value="MEMBRANE PROTEASE YUGP-RELATED"/>
    <property type="match status" value="1"/>
</dbReference>
<proteinExistence type="predicted"/>
<keyword evidence="1" id="KW-1133">Transmembrane helix</keyword>
<keyword evidence="1" id="KW-0812">Transmembrane</keyword>
<dbReference type="Proteomes" id="UP000377798">
    <property type="component" value="Unassembled WGS sequence"/>
</dbReference>
<keyword evidence="3" id="KW-1185">Reference proteome</keyword>
<dbReference type="Pfam" id="PF04298">
    <property type="entry name" value="Zn_peptidase_2"/>
    <property type="match status" value="1"/>
</dbReference>
<feature type="transmembrane region" description="Helical" evidence="1">
    <location>
        <begin position="153"/>
        <end position="174"/>
    </location>
</feature>
<feature type="transmembrane region" description="Helical" evidence="1">
    <location>
        <begin position="122"/>
        <end position="147"/>
    </location>
</feature>
<dbReference type="RefSeq" id="WP_034439593.1">
    <property type="nucleotide sequence ID" value="NZ_CAACYI010000001.1"/>
</dbReference>
<dbReference type="PANTHER" id="PTHR36434:SF1">
    <property type="entry name" value="MEMBRANE PROTEASE YUGP-RELATED"/>
    <property type="match status" value="1"/>
</dbReference>
<dbReference type="InterPro" id="IPR007395">
    <property type="entry name" value="Zn_peptidase_2"/>
</dbReference>
<gene>
    <name evidence="2" type="ORF">NCTC13150_00745</name>
</gene>
<feature type="transmembrane region" description="Helical" evidence="1">
    <location>
        <begin position="6"/>
        <end position="24"/>
    </location>
</feature>
<keyword evidence="1" id="KW-0472">Membrane</keyword>